<sequence length="35" mass="3977">MPNGKVAEAMDAYKKELEVYNKKVVAEEAHNNQNN</sequence>
<dbReference type="Proteomes" id="UP001632038">
    <property type="component" value="Unassembled WGS sequence"/>
</dbReference>
<accession>A0ABD3D085</accession>
<proteinExistence type="predicted"/>
<evidence type="ECO:0000313" key="1">
    <source>
        <dbReference type="EMBL" id="KAL3635675.1"/>
    </source>
</evidence>
<dbReference type="AlphaFoldDB" id="A0ABD3D085"/>
<comment type="caution">
    <text evidence="1">The sequence shown here is derived from an EMBL/GenBank/DDBJ whole genome shotgun (WGS) entry which is preliminary data.</text>
</comment>
<reference evidence="2" key="1">
    <citation type="journal article" date="2024" name="IScience">
        <title>Strigolactones Initiate the Formation of Haustorium-like Structures in Castilleja.</title>
        <authorList>
            <person name="Buerger M."/>
            <person name="Peterson D."/>
            <person name="Chory J."/>
        </authorList>
    </citation>
    <scope>NUCLEOTIDE SEQUENCE [LARGE SCALE GENOMIC DNA]</scope>
</reference>
<gene>
    <name evidence="1" type="ORF">CASFOL_020222</name>
</gene>
<evidence type="ECO:0000313" key="2">
    <source>
        <dbReference type="Proteomes" id="UP001632038"/>
    </source>
</evidence>
<keyword evidence="2" id="KW-1185">Reference proteome</keyword>
<dbReference type="EMBL" id="JAVIJP010000027">
    <property type="protein sequence ID" value="KAL3635675.1"/>
    <property type="molecule type" value="Genomic_DNA"/>
</dbReference>
<organism evidence="1 2">
    <name type="scientific">Castilleja foliolosa</name>
    <dbReference type="NCBI Taxonomy" id="1961234"/>
    <lineage>
        <taxon>Eukaryota</taxon>
        <taxon>Viridiplantae</taxon>
        <taxon>Streptophyta</taxon>
        <taxon>Embryophyta</taxon>
        <taxon>Tracheophyta</taxon>
        <taxon>Spermatophyta</taxon>
        <taxon>Magnoliopsida</taxon>
        <taxon>eudicotyledons</taxon>
        <taxon>Gunneridae</taxon>
        <taxon>Pentapetalae</taxon>
        <taxon>asterids</taxon>
        <taxon>lamiids</taxon>
        <taxon>Lamiales</taxon>
        <taxon>Orobanchaceae</taxon>
        <taxon>Pedicularideae</taxon>
        <taxon>Castillejinae</taxon>
        <taxon>Castilleja</taxon>
    </lineage>
</organism>
<protein>
    <submittedName>
        <fullName evidence="1">Uncharacterized protein</fullName>
    </submittedName>
</protein>
<name>A0ABD3D085_9LAMI</name>